<reference evidence="2" key="1">
    <citation type="submission" date="2022-09" db="EMBL/GenBank/DDBJ databases">
        <title>Multidrug resistance Raoultella ornithinolytica Strain MQB_Silv_108.</title>
        <authorList>
            <person name="Quintela-Baluja M."/>
        </authorList>
    </citation>
    <scope>NUCLEOTIDE SEQUENCE</scope>
    <source>
        <strain evidence="2">MQB_Silv_108</strain>
    </source>
</reference>
<name>A0A9Q9JG23_RAOOR</name>
<dbReference type="EMBL" id="CP104450">
    <property type="protein sequence ID" value="UXE40667.1"/>
    <property type="molecule type" value="Genomic_DNA"/>
</dbReference>
<accession>A0A9Q9JG23</accession>
<evidence type="ECO:0000313" key="3">
    <source>
        <dbReference type="Proteomes" id="UP001064206"/>
    </source>
</evidence>
<dbReference type="RefSeq" id="WP_064349216.1">
    <property type="nucleotide sequence ID" value="NZ_AP019669.1"/>
</dbReference>
<proteinExistence type="predicted"/>
<gene>
    <name evidence="2" type="ORF">N2J37_13425</name>
</gene>
<evidence type="ECO:0000313" key="2">
    <source>
        <dbReference type="EMBL" id="UXE40667.1"/>
    </source>
</evidence>
<protein>
    <submittedName>
        <fullName evidence="2">Glycoprotein</fullName>
    </submittedName>
</protein>
<dbReference type="AlphaFoldDB" id="A0A9Q9JG23"/>
<organism evidence="2 3">
    <name type="scientific">Raoultella ornithinolytica</name>
    <name type="common">Klebsiella ornithinolytica</name>
    <dbReference type="NCBI Taxonomy" id="54291"/>
    <lineage>
        <taxon>Bacteria</taxon>
        <taxon>Pseudomonadati</taxon>
        <taxon>Pseudomonadota</taxon>
        <taxon>Gammaproteobacteria</taxon>
        <taxon>Enterobacterales</taxon>
        <taxon>Enterobacteriaceae</taxon>
        <taxon>Klebsiella/Raoultella group</taxon>
        <taxon>Raoultella</taxon>
    </lineage>
</organism>
<evidence type="ECO:0000256" key="1">
    <source>
        <dbReference type="SAM" id="MobiDB-lite"/>
    </source>
</evidence>
<dbReference type="Proteomes" id="UP001064206">
    <property type="component" value="Chromosome"/>
</dbReference>
<sequence>MAKYQVVRPWHGVSAGQVVEMEGLHPSLKPHVILISEGELTPATPEAKTGRKRKAESEEE</sequence>
<feature type="region of interest" description="Disordered" evidence="1">
    <location>
        <begin position="36"/>
        <end position="60"/>
    </location>
</feature>